<reference evidence="2" key="2">
    <citation type="submission" date="2020-05" db="EMBL/GenBank/DDBJ databases">
        <authorList>
            <person name="Kim H.-S."/>
            <person name="Proctor R.H."/>
            <person name="Brown D.W."/>
        </authorList>
    </citation>
    <scope>NUCLEOTIDE SEQUENCE</scope>
    <source>
        <strain evidence="2">NRRL 20472</strain>
    </source>
</reference>
<evidence type="ECO:0000313" key="2">
    <source>
        <dbReference type="EMBL" id="KAF4948463.1"/>
    </source>
</evidence>
<dbReference type="Proteomes" id="UP000622797">
    <property type="component" value="Unassembled WGS sequence"/>
</dbReference>
<dbReference type="EMBL" id="JABEXW010001051">
    <property type="protein sequence ID" value="KAF4948463.1"/>
    <property type="molecule type" value="Genomic_DNA"/>
</dbReference>
<comment type="caution">
    <text evidence="2">The sequence shown here is derived from an EMBL/GenBank/DDBJ whole genome shotgun (WGS) entry which is preliminary data.</text>
</comment>
<reference evidence="2" key="1">
    <citation type="journal article" date="2020" name="BMC Genomics">
        <title>Correction to: Identification and distribution of gene clusters required for synthesis of sphingolipid metabolism inhibitors in diverse species of the filamentous fungus Fusarium.</title>
        <authorList>
            <person name="Kim H.S."/>
            <person name="Lohmar J.M."/>
            <person name="Busman M."/>
            <person name="Brown D.W."/>
            <person name="Naumann T.A."/>
            <person name="Divon H.H."/>
            <person name="Lysoe E."/>
            <person name="Uhlig S."/>
            <person name="Proctor R.H."/>
        </authorList>
    </citation>
    <scope>NUCLEOTIDE SEQUENCE</scope>
    <source>
        <strain evidence="2">NRRL 20472</strain>
    </source>
</reference>
<dbReference type="OrthoDB" id="4859996at2759"/>
<organism evidence="2 3">
    <name type="scientific">Fusarium sarcochroum</name>
    <dbReference type="NCBI Taxonomy" id="1208366"/>
    <lineage>
        <taxon>Eukaryota</taxon>
        <taxon>Fungi</taxon>
        <taxon>Dikarya</taxon>
        <taxon>Ascomycota</taxon>
        <taxon>Pezizomycotina</taxon>
        <taxon>Sordariomycetes</taxon>
        <taxon>Hypocreomycetidae</taxon>
        <taxon>Hypocreales</taxon>
        <taxon>Nectriaceae</taxon>
        <taxon>Fusarium</taxon>
        <taxon>Fusarium lateritium species complex</taxon>
    </lineage>
</organism>
<accession>A0A8H4SZ59</accession>
<dbReference type="AlphaFoldDB" id="A0A8H4SZ59"/>
<feature type="compositionally biased region" description="Polar residues" evidence="1">
    <location>
        <begin position="163"/>
        <end position="188"/>
    </location>
</feature>
<feature type="region of interest" description="Disordered" evidence="1">
    <location>
        <begin position="163"/>
        <end position="242"/>
    </location>
</feature>
<evidence type="ECO:0000256" key="1">
    <source>
        <dbReference type="SAM" id="MobiDB-lite"/>
    </source>
</evidence>
<proteinExistence type="predicted"/>
<evidence type="ECO:0000313" key="3">
    <source>
        <dbReference type="Proteomes" id="UP000622797"/>
    </source>
</evidence>
<sequence>MPASDGIWDNIPKEQRRIIWNETERDTWAKIHGRQEQDSREIENGFNLLSSQAQKDLDELQVQRLQLCDYRSRLVRELAKIEAELMYITHECGAKEGALAHIEQSRGVSCKARFDSMHKTYVDMRCFFEAQSGENSDDPNSHRPEYEEFVGLVDLQRQHRTFQPMTDPMNGSDSPGTVSHGSNKNETLPGTKEMADSPESQMTSRFAPTEEKRNAPSNTHEQTISVSASDTSPVPLSENSHVCSPMDEISRDSTVLKDNGVVYTHPECMIGVPLVKIDEKHIYWNPSWHDLRIRIRCRLNELQQKHEAALQTNSRPSNGRSPGYHLRFRLDRLEKVLRFLANGPISPYQLLNKAYMKPVENTIASRDILFRLSETITELSEFHLDIPPVEWIRQRLHELIQDQGADFSLQQILSNFYSDSKLAALRHKHGFRRKGRLSQRQNQGQG</sequence>
<feature type="compositionally biased region" description="Polar residues" evidence="1">
    <location>
        <begin position="215"/>
        <end position="242"/>
    </location>
</feature>
<protein>
    <submittedName>
        <fullName evidence="2">Uncharacterized protein</fullName>
    </submittedName>
</protein>
<name>A0A8H4SZ59_9HYPO</name>
<keyword evidence="3" id="KW-1185">Reference proteome</keyword>
<gene>
    <name evidence="2" type="ORF">FSARC_13748</name>
</gene>